<reference evidence="2 3" key="1">
    <citation type="submission" date="2024-01" db="EMBL/GenBank/DDBJ databases">
        <authorList>
            <person name="Allen C."/>
            <person name="Tagirdzhanova G."/>
        </authorList>
    </citation>
    <scope>NUCLEOTIDE SEQUENCE [LARGE SCALE GENOMIC DNA]</scope>
</reference>
<feature type="domain" description="Metallo-beta-lactamase" evidence="1">
    <location>
        <begin position="154"/>
        <end position="391"/>
    </location>
</feature>
<name>A0ABP0BH88_9PEZI</name>
<keyword evidence="2" id="KW-0378">Hydrolase</keyword>
<dbReference type="Pfam" id="PF12706">
    <property type="entry name" value="Lactamase_B_2"/>
    <property type="match status" value="1"/>
</dbReference>
<dbReference type="PANTHER" id="PTHR15032">
    <property type="entry name" value="N-ACYL-PHOSPHATIDYLETHANOLAMINE-HYDROLYZING PHOSPHOLIPASE D"/>
    <property type="match status" value="1"/>
</dbReference>
<evidence type="ECO:0000259" key="1">
    <source>
        <dbReference type="Pfam" id="PF12706"/>
    </source>
</evidence>
<evidence type="ECO:0000313" key="2">
    <source>
        <dbReference type="EMBL" id="CAK7218882.1"/>
    </source>
</evidence>
<proteinExistence type="predicted"/>
<gene>
    <name evidence="2" type="primary">EFM4_2</name>
    <name evidence="2" type="ORF">SBRCBS47491_003656</name>
</gene>
<dbReference type="Gene3D" id="3.60.15.10">
    <property type="entry name" value="Ribonuclease Z/Hydroxyacylglutathione hydrolase-like"/>
    <property type="match status" value="1"/>
</dbReference>
<organism evidence="2 3">
    <name type="scientific">Sporothrix bragantina</name>
    <dbReference type="NCBI Taxonomy" id="671064"/>
    <lineage>
        <taxon>Eukaryota</taxon>
        <taxon>Fungi</taxon>
        <taxon>Dikarya</taxon>
        <taxon>Ascomycota</taxon>
        <taxon>Pezizomycotina</taxon>
        <taxon>Sordariomycetes</taxon>
        <taxon>Sordariomycetidae</taxon>
        <taxon>Ophiostomatales</taxon>
        <taxon>Ophiostomataceae</taxon>
        <taxon>Sporothrix</taxon>
    </lineage>
</organism>
<dbReference type="GO" id="GO:0070290">
    <property type="term" value="F:N-acylphosphatidylethanolamine-specific phospholipase D activity"/>
    <property type="evidence" value="ECO:0007669"/>
    <property type="project" value="UniProtKB-EC"/>
</dbReference>
<protein>
    <submittedName>
        <fullName evidence="2">Protein-lysine N-methyltransferase efm4</fullName>
        <ecNumber evidence="2">3.1.4.54</ecNumber>
    </submittedName>
</protein>
<dbReference type="InterPro" id="IPR036866">
    <property type="entry name" value="RibonucZ/Hydroxyglut_hydro"/>
</dbReference>
<dbReference type="PANTHER" id="PTHR15032:SF4">
    <property type="entry name" value="N-ACYL-PHOSPHATIDYLETHANOLAMINE-HYDROLYZING PHOSPHOLIPASE D"/>
    <property type="match status" value="1"/>
</dbReference>
<dbReference type="Proteomes" id="UP001642406">
    <property type="component" value="Unassembled WGS sequence"/>
</dbReference>
<evidence type="ECO:0000313" key="3">
    <source>
        <dbReference type="Proteomes" id="UP001642406"/>
    </source>
</evidence>
<accession>A0ABP0BH88</accession>
<comment type="caution">
    <text evidence="2">The sequence shown here is derived from an EMBL/GenBank/DDBJ whole genome shotgun (WGS) entry which is preliminary data.</text>
</comment>
<keyword evidence="3" id="KW-1185">Reference proteome</keyword>
<sequence>MESESLLQLVAASVFLVIALLYSLRQVFSHLPPYQNHSDTAGMASLTVAKVPRDPPKLTPSHWVGSPPTQFQNPWPSYRQSGSFSTILSARFGKGRNFVPVPANREGLVPIQTPDWGAGAKPQQIKATWIGHSSYLIEMPTAQEKGDKDGRGLRFLMDPVFCERMGPAQLVGPRRFSPTPCTIDELPLVDALCISHNHYDHLDIDAVKHLYADKAQKRPAAGMAPLQIFCGLGTKHWFIRHCGVRPEHVTEMDWWDEMDVAVKGSDSIRLACTPSQHNSRRSGGDGDQMLWCSFVLTTTGSAPKTSVYFAGDTGYRSILAEDVAAKTPVADLPHCPAFAEIGAKYGPVSLALLPIGCYSPRTFMSGVHCSPEDAVCIHFDVQSKLSVGMHYGTVRGGISAYYEDVLEPPRLWRSEGEARGLVWGKDIRLCNIGETVIV</sequence>
<dbReference type="SUPFAM" id="SSF56281">
    <property type="entry name" value="Metallo-hydrolase/oxidoreductase"/>
    <property type="match status" value="1"/>
</dbReference>
<dbReference type="EC" id="3.1.4.54" evidence="2"/>
<dbReference type="InterPro" id="IPR001279">
    <property type="entry name" value="Metallo-B-lactamas"/>
</dbReference>
<dbReference type="EMBL" id="CAWUHC010000025">
    <property type="protein sequence ID" value="CAK7218882.1"/>
    <property type="molecule type" value="Genomic_DNA"/>
</dbReference>